<dbReference type="InterPro" id="IPR023214">
    <property type="entry name" value="HAD_sf"/>
</dbReference>
<evidence type="ECO:0000313" key="4">
    <source>
        <dbReference type="Proteomes" id="UP000522262"/>
    </source>
</evidence>
<gene>
    <name evidence="3" type="ORF">FMEXI_10916</name>
</gene>
<dbReference type="EMBL" id="JAAOAM010000280">
    <property type="protein sequence ID" value="KAF5535333.1"/>
    <property type="molecule type" value="Genomic_DNA"/>
</dbReference>
<reference evidence="3 4" key="1">
    <citation type="submission" date="2020-05" db="EMBL/GenBank/DDBJ databases">
        <title>Identification and distribution of gene clusters putatively required for synthesis of sphingolipid metabolism inhibitors in phylogenetically diverse species of the filamentous fungus Fusarium.</title>
        <authorList>
            <person name="Kim H.-S."/>
            <person name="Busman M."/>
            <person name="Brown D.W."/>
            <person name="Divon H."/>
            <person name="Uhlig S."/>
            <person name="Proctor R.H."/>
        </authorList>
    </citation>
    <scope>NUCLEOTIDE SEQUENCE [LARGE SCALE GENOMIC DNA]</scope>
    <source>
        <strain evidence="3 4">NRRL 53147</strain>
    </source>
</reference>
<protein>
    <submittedName>
        <fullName evidence="3">Haloacid dehalogenase type II</fullName>
    </submittedName>
</protein>
<dbReference type="GO" id="GO:0019120">
    <property type="term" value="F:hydrolase activity, acting on acid halide bonds, in C-halide compounds"/>
    <property type="evidence" value="ECO:0007669"/>
    <property type="project" value="InterPro"/>
</dbReference>
<dbReference type="Gene3D" id="1.10.150.240">
    <property type="entry name" value="Putative phosphatase, domain 2"/>
    <property type="match status" value="1"/>
</dbReference>
<comment type="similarity">
    <text evidence="1">Belongs to the HAD-like hydrolase superfamily. S-2-haloalkanoic acid dehalogenase family.</text>
</comment>
<dbReference type="PANTHER" id="PTHR43316">
    <property type="entry name" value="HYDROLASE, HALOACID DELAHOGENASE-RELATED"/>
    <property type="match status" value="1"/>
</dbReference>
<comment type="caution">
    <text evidence="3">The sequence shown here is derived from an EMBL/GenBank/DDBJ whole genome shotgun (WGS) entry which is preliminary data.</text>
</comment>
<dbReference type="InterPro" id="IPR006328">
    <property type="entry name" value="2-HAD"/>
</dbReference>
<evidence type="ECO:0000313" key="3">
    <source>
        <dbReference type="EMBL" id="KAF5535333.1"/>
    </source>
</evidence>
<name>A0A8H5IDM8_9HYPO</name>
<dbReference type="InterPro" id="IPR023198">
    <property type="entry name" value="PGP-like_dom2"/>
</dbReference>
<evidence type="ECO:0000256" key="2">
    <source>
        <dbReference type="ARBA" id="ARBA00022801"/>
    </source>
</evidence>
<dbReference type="InterPro" id="IPR006439">
    <property type="entry name" value="HAD-SF_hydro_IA"/>
</dbReference>
<organism evidence="3 4">
    <name type="scientific">Fusarium mexicanum</name>
    <dbReference type="NCBI Taxonomy" id="751941"/>
    <lineage>
        <taxon>Eukaryota</taxon>
        <taxon>Fungi</taxon>
        <taxon>Dikarya</taxon>
        <taxon>Ascomycota</taxon>
        <taxon>Pezizomycotina</taxon>
        <taxon>Sordariomycetes</taxon>
        <taxon>Hypocreomycetidae</taxon>
        <taxon>Hypocreales</taxon>
        <taxon>Nectriaceae</taxon>
        <taxon>Fusarium</taxon>
        <taxon>Fusarium fujikuroi species complex</taxon>
    </lineage>
</organism>
<proteinExistence type="inferred from homology"/>
<dbReference type="GO" id="GO:0016791">
    <property type="term" value="F:phosphatase activity"/>
    <property type="evidence" value="ECO:0007669"/>
    <property type="project" value="UniProtKB-ARBA"/>
</dbReference>
<evidence type="ECO:0000256" key="1">
    <source>
        <dbReference type="ARBA" id="ARBA00008106"/>
    </source>
</evidence>
<keyword evidence="2" id="KW-0378">Hydrolase</keyword>
<dbReference type="Pfam" id="PF00702">
    <property type="entry name" value="Hydrolase"/>
    <property type="match status" value="1"/>
</dbReference>
<dbReference type="SFLD" id="SFLDS00003">
    <property type="entry name" value="Haloacid_Dehalogenase"/>
    <property type="match status" value="1"/>
</dbReference>
<dbReference type="PANTHER" id="PTHR43316:SF3">
    <property type="entry name" value="HALOACID DEHALOGENASE, TYPE II (AFU_ORTHOLOGUE AFUA_2G07750)-RELATED"/>
    <property type="match status" value="1"/>
</dbReference>
<dbReference type="AlphaFoldDB" id="A0A8H5IDM8"/>
<sequence length="261" mass="28981">MGRTVIAFDLYGTILSTGSIAGELAKLYGQDKAQSIAALARRYQLESTWRVTSMGKLRQAKNEEPPLMISEGAYRTFSDLTRWSVRQATKEIGVELSPEQEERIMDAYNGLDTFPDVDRALGKLEEHASIDPYIFSNGTKAMMTSSLDTCPTLSRVSNIFPHEKVVSIDPLKVFKPHPRTYEFMAETAGMKSQLDRVWLVSSNPFDVTGAVAFGFKSAWIDREGKGWTDTLGCSLGLQPTVIASGVDEAVQVILRQPEEFK</sequence>
<accession>A0A8H5IDM8</accession>
<dbReference type="SFLD" id="SFLDG01129">
    <property type="entry name" value="C1.5:_HAD__Beta-PGM__Phosphata"/>
    <property type="match status" value="1"/>
</dbReference>
<dbReference type="Gene3D" id="3.40.50.1000">
    <property type="entry name" value="HAD superfamily/HAD-like"/>
    <property type="match status" value="1"/>
</dbReference>
<keyword evidence="4" id="KW-1185">Reference proteome</keyword>
<dbReference type="SUPFAM" id="SSF56784">
    <property type="entry name" value="HAD-like"/>
    <property type="match status" value="1"/>
</dbReference>
<dbReference type="NCBIfam" id="TIGR01428">
    <property type="entry name" value="HAD_type_II"/>
    <property type="match status" value="1"/>
</dbReference>
<dbReference type="Proteomes" id="UP000522262">
    <property type="component" value="Unassembled WGS sequence"/>
</dbReference>
<dbReference type="PRINTS" id="PR00413">
    <property type="entry name" value="HADHALOGNASE"/>
</dbReference>
<dbReference type="InterPro" id="IPR036412">
    <property type="entry name" value="HAD-like_sf"/>
</dbReference>
<dbReference type="InterPro" id="IPR051540">
    <property type="entry name" value="S-2-haloacid_dehalogenase"/>
</dbReference>